<accession>A0ACB5PN42</accession>
<sequence>MTTLAKKAPQRTLLALALTLVLGFGGCGDSNSAEPLIPFVSFIESISVLDQRYPQLRTDNGAVEIPGGVRGLIIVRQNATTYLAFERNCPYRPYDSGCSTVSVDASRLFLVDDCCGSQFTLQGQARGGPAPRPLRQYATSISGNLLTITN</sequence>
<evidence type="ECO:0000313" key="1">
    <source>
        <dbReference type="EMBL" id="GGF54801.1"/>
    </source>
</evidence>
<organism evidence="1 2">
    <name type="scientific">Hymenobacter qilianensis</name>
    <dbReference type="NCBI Taxonomy" id="1385715"/>
    <lineage>
        <taxon>Bacteria</taxon>
        <taxon>Pseudomonadati</taxon>
        <taxon>Bacteroidota</taxon>
        <taxon>Cytophagia</taxon>
        <taxon>Cytophagales</taxon>
        <taxon>Hymenobacteraceae</taxon>
        <taxon>Hymenobacter</taxon>
    </lineage>
</organism>
<name>A0ACB5PN42_9BACT</name>
<dbReference type="EMBL" id="BMFN01000001">
    <property type="protein sequence ID" value="GGF54801.1"/>
    <property type="molecule type" value="Genomic_DNA"/>
</dbReference>
<proteinExistence type="predicted"/>
<gene>
    <name evidence="1" type="ORF">GCM10011375_07700</name>
</gene>
<evidence type="ECO:0000313" key="2">
    <source>
        <dbReference type="Proteomes" id="UP000605392"/>
    </source>
</evidence>
<reference evidence="1 2" key="1">
    <citation type="journal article" date="2019" name="Int. J. Syst. Evol. Microbiol.">
        <title>The Global Catalogue of Microorganisms (GCM) 10K type strain sequencing project: providing services to taxonomists for standard genome sequencing and annotation.</title>
        <authorList>
            <consortium name="The Broad Institute Genomics Platform"/>
            <consortium name="The Broad Institute Genome Sequencing Center for Infectious Disease"/>
            <person name="Wu L."/>
            <person name="Ma J."/>
        </authorList>
    </citation>
    <scope>NUCLEOTIDE SEQUENCE [LARGE SCALE GENOMIC DNA]</scope>
    <source>
        <strain evidence="1 2">CGMCC 1.12720</strain>
    </source>
</reference>
<protein>
    <submittedName>
        <fullName evidence="1">Uncharacterized protein</fullName>
    </submittedName>
</protein>
<comment type="caution">
    <text evidence="1">The sequence shown here is derived from an EMBL/GenBank/DDBJ whole genome shotgun (WGS) entry which is preliminary data.</text>
</comment>
<keyword evidence="2" id="KW-1185">Reference proteome</keyword>
<dbReference type="Proteomes" id="UP000605392">
    <property type="component" value="Unassembled WGS sequence"/>
</dbReference>